<evidence type="ECO:0008006" key="5">
    <source>
        <dbReference type="Google" id="ProtNLM"/>
    </source>
</evidence>
<dbReference type="NCBIfam" id="TIGR03901">
    <property type="entry name" value="MYXO-CTERM"/>
    <property type="match status" value="1"/>
</dbReference>
<protein>
    <recommendedName>
        <fullName evidence="5">MYXO-CTERM sorting domain-containing protein</fullName>
    </recommendedName>
</protein>
<keyword evidence="2" id="KW-0732">Signal</keyword>
<feature type="compositionally biased region" description="Low complexity" evidence="1">
    <location>
        <begin position="280"/>
        <end position="289"/>
    </location>
</feature>
<dbReference type="AlphaFoldDB" id="A0A4Y6PML7"/>
<feature type="chain" id="PRO_5030106069" description="MYXO-CTERM sorting domain-containing protein" evidence="2">
    <location>
        <begin position="28"/>
        <end position="349"/>
    </location>
</feature>
<proteinExistence type="predicted"/>
<reference evidence="3 4" key="1">
    <citation type="submission" date="2019-06" db="EMBL/GenBank/DDBJ databases">
        <title>Persicimonas caeni gen. nov., sp. nov., a predatory bacterium isolated from solar saltern.</title>
        <authorList>
            <person name="Wang S."/>
        </authorList>
    </citation>
    <scope>NUCLEOTIDE SEQUENCE [LARGE SCALE GENOMIC DNA]</scope>
    <source>
        <strain evidence="3 4">YN101</strain>
    </source>
</reference>
<accession>A0A4Y6PML7</accession>
<dbReference type="NCBIfam" id="TIGR03382">
    <property type="entry name" value="GC_trans_RRR"/>
    <property type="match status" value="1"/>
</dbReference>
<dbReference type="Proteomes" id="UP000315995">
    <property type="component" value="Chromosome"/>
</dbReference>
<evidence type="ECO:0000313" key="3">
    <source>
        <dbReference type="EMBL" id="QDG49548.1"/>
    </source>
</evidence>
<evidence type="ECO:0000256" key="1">
    <source>
        <dbReference type="SAM" id="MobiDB-lite"/>
    </source>
</evidence>
<feature type="signal peptide" evidence="2">
    <location>
        <begin position="1"/>
        <end position="27"/>
    </location>
</feature>
<feature type="region of interest" description="Disordered" evidence="1">
    <location>
        <begin position="275"/>
        <end position="326"/>
    </location>
</feature>
<dbReference type="NCBIfam" id="TIGR04201">
    <property type="entry name" value="Myxo_Cys_RPT"/>
    <property type="match status" value="1"/>
</dbReference>
<keyword evidence="4" id="KW-1185">Reference proteome</keyword>
<evidence type="ECO:0000256" key="2">
    <source>
        <dbReference type="SAM" id="SignalP"/>
    </source>
</evidence>
<evidence type="ECO:0000313" key="4">
    <source>
        <dbReference type="Proteomes" id="UP000315995"/>
    </source>
</evidence>
<feature type="compositionally biased region" description="Low complexity" evidence="1">
    <location>
        <begin position="312"/>
        <end position="326"/>
    </location>
</feature>
<dbReference type="InterPro" id="IPR026435">
    <property type="entry name" value="Myxo_Cys_rpt"/>
</dbReference>
<dbReference type="RefSeq" id="WP_141196045.1">
    <property type="nucleotide sequence ID" value="NZ_CP041186.1"/>
</dbReference>
<feature type="compositionally biased region" description="Polar residues" evidence="1">
    <location>
        <begin position="235"/>
        <end position="261"/>
    </location>
</feature>
<dbReference type="InterPro" id="IPR017756">
    <property type="entry name" value="TM_Gly-Cys-Arg_CS"/>
</dbReference>
<gene>
    <name evidence="3" type="ORF">FIV42_01980</name>
</gene>
<name>A0A4Y6PML7_PERCE</name>
<feature type="region of interest" description="Disordered" evidence="1">
    <location>
        <begin position="230"/>
        <end position="262"/>
    </location>
</feature>
<sequence length="349" mass="34714">MKRTETSGLLAVAALVVALGVPALASAETECSTDADCGEGFVCETYEAPCAGACAPGEDCDTSCESTTGSECVPAPPESCTSAADCDPDLVCVTVTYETCSGGDWATCEEGTDCDAGTQADASCTTETEGYCVPPYLAPCQVNADCGPGFTCEESEVCGCSTGGSTGSGGSSDGDGSAYVDAGSSTDDENCSCSGTGEFYCELIEQECTSDSECSGDMVCDTLPGEDYDDGGTVETCTSTPDGGMNCETSSPDAGTSSESTKYCLPPDIERWIGAGGAVGSDDGYSQDGSSDEEREAVSSSVDRGGAGSSDGGSSESAGCSSTGDSGPVGALAALMLGFLGLVGLRRRD</sequence>
<accession>A0A5B8Y4S1</accession>
<organism evidence="3 4">
    <name type="scientific">Persicimonas caeni</name>
    <dbReference type="NCBI Taxonomy" id="2292766"/>
    <lineage>
        <taxon>Bacteria</taxon>
        <taxon>Deltaproteobacteria</taxon>
        <taxon>Bradymonadales</taxon>
        <taxon>Bradymonadaceae</taxon>
        <taxon>Persicimonas</taxon>
    </lineage>
</organism>
<dbReference type="EMBL" id="CP041186">
    <property type="protein sequence ID" value="QDG49548.1"/>
    <property type="molecule type" value="Genomic_DNA"/>
</dbReference>
<dbReference type="InterPro" id="IPR024038">
    <property type="entry name" value="MYXO-CTERM"/>
</dbReference>
<dbReference type="OrthoDB" id="10016777at2"/>